<evidence type="ECO:0000313" key="1">
    <source>
        <dbReference type="Proteomes" id="UP000887580"/>
    </source>
</evidence>
<organism evidence="1 2">
    <name type="scientific">Panagrolaimus sp. PS1159</name>
    <dbReference type="NCBI Taxonomy" id="55785"/>
    <lineage>
        <taxon>Eukaryota</taxon>
        <taxon>Metazoa</taxon>
        <taxon>Ecdysozoa</taxon>
        <taxon>Nematoda</taxon>
        <taxon>Chromadorea</taxon>
        <taxon>Rhabditida</taxon>
        <taxon>Tylenchina</taxon>
        <taxon>Panagrolaimomorpha</taxon>
        <taxon>Panagrolaimoidea</taxon>
        <taxon>Panagrolaimidae</taxon>
        <taxon>Panagrolaimus</taxon>
    </lineage>
</organism>
<reference evidence="2" key="1">
    <citation type="submission" date="2022-11" db="UniProtKB">
        <authorList>
            <consortium name="WormBaseParasite"/>
        </authorList>
    </citation>
    <scope>IDENTIFICATION</scope>
</reference>
<dbReference type="Proteomes" id="UP000887580">
    <property type="component" value="Unplaced"/>
</dbReference>
<dbReference type="WBParaSite" id="PS1159_v2.g20326.t1">
    <property type="protein sequence ID" value="PS1159_v2.g20326.t1"/>
    <property type="gene ID" value="PS1159_v2.g20326"/>
</dbReference>
<accession>A0AC35FSN2</accession>
<evidence type="ECO:0000313" key="2">
    <source>
        <dbReference type="WBParaSite" id="PS1159_v2.g20326.t1"/>
    </source>
</evidence>
<protein>
    <submittedName>
        <fullName evidence="2">Vacuolar fusion protein MON1 homolog</fullName>
    </submittedName>
</protein>
<sequence length="311" mass="36342">MSNVMSDEDSEEDQRELLAALPYQIWILSEYGKPIFSSCGREDEMSSFFALIQVLVKRYETWENGLKSIQTSGLHIEISFRVPLILCIVSRHPFNLGLQLDIVFNQILSMLSRKSLKDVYEKKGDHFDLRRWLDGVDKRINACVKGFNEDPVVFSSGFRILPLNCSDREFIVNLMATSINEANLNNVAFAILMACNELWHFMYKNVQLSQICCSSPEKPYITVEELEYIFRGYFKFSDMARRVNNRVKMFFYQLETFSLFSWVTESFELHCIFSPFVTKKTAWMTAENMLKILRKYEKKVFFTLQPGLLNG</sequence>
<name>A0AC35FSN2_9BILA</name>
<proteinExistence type="predicted"/>